<reference evidence="2 3" key="1">
    <citation type="submission" date="2020-06" db="EMBL/GenBank/DDBJ databases">
        <authorList>
            <person name="Li R."/>
            <person name="Bekaert M."/>
        </authorList>
    </citation>
    <scope>NUCLEOTIDE SEQUENCE [LARGE SCALE GENOMIC DNA]</scope>
    <source>
        <strain evidence="3">wild</strain>
    </source>
</reference>
<name>A0A6J8BVV2_MYTCO</name>
<feature type="compositionally biased region" description="Basic and acidic residues" evidence="1">
    <location>
        <begin position="127"/>
        <end position="140"/>
    </location>
</feature>
<protein>
    <submittedName>
        <fullName evidence="2">Uncharacterized protein</fullName>
    </submittedName>
</protein>
<evidence type="ECO:0000256" key="1">
    <source>
        <dbReference type="SAM" id="MobiDB-lite"/>
    </source>
</evidence>
<dbReference type="Proteomes" id="UP000507470">
    <property type="component" value="Unassembled WGS sequence"/>
</dbReference>
<feature type="region of interest" description="Disordered" evidence="1">
    <location>
        <begin position="206"/>
        <end position="236"/>
    </location>
</feature>
<evidence type="ECO:0000313" key="3">
    <source>
        <dbReference type="Proteomes" id="UP000507470"/>
    </source>
</evidence>
<feature type="compositionally biased region" description="Low complexity" evidence="1">
    <location>
        <begin position="206"/>
        <end position="226"/>
    </location>
</feature>
<sequence length="419" mass="45692">MLLLFETPEKDSTLEQPVVPVVPAVIEDCCHTSRLDSIEPVDSQLTPQCDLLPFSTGMELIFTPLTARIVVDSPFDCYVAATAQEDGITISAFSEEEIKAHQESDRDLMFILPDLKDGKCQIQSHLDRAPTRAVMEEPRSWRPSSGNSQPGVGIQPFDTSVLDGSSHRRVVRKEEPVKEDTVSLEVPAIPEVMVSEEQEVPVVVQGSQEETPAAPEETPAAPEEAPVAQEGEQSAAVTANTTPMAFKKVIPDAWKGKESQVWTGPYSGFKELHLVWAEPVVAQSTQSAPVVQLTVQVSAPVVQPTVPSSTPVVPPTVTEVQPAIPEEDMKSVGRVTPPVEEPVAVAAPISRESLVVLVYRNTRKMVTVINVETALMQARDLFDLEEEEVVLTYQGAEITRSVKIELLPAMAELLVVVRK</sequence>
<feature type="region of interest" description="Disordered" evidence="1">
    <location>
        <begin position="127"/>
        <end position="153"/>
    </location>
</feature>
<dbReference type="AlphaFoldDB" id="A0A6J8BVV2"/>
<gene>
    <name evidence="2" type="ORF">MCOR_23447</name>
</gene>
<organism evidence="2 3">
    <name type="scientific">Mytilus coruscus</name>
    <name type="common">Sea mussel</name>
    <dbReference type="NCBI Taxonomy" id="42192"/>
    <lineage>
        <taxon>Eukaryota</taxon>
        <taxon>Metazoa</taxon>
        <taxon>Spiralia</taxon>
        <taxon>Lophotrochozoa</taxon>
        <taxon>Mollusca</taxon>
        <taxon>Bivalvia</taxon>
        <taxon>Autobranchia</taxon>
        <taxon>Pteriomorphia</taxon>
        <taxon>Mytilida</taxon>
        <taxon>Mytiloidea</taxon>
        <taxon>Mytilidae</taxon>
        <taxon>Mytilinae</taxon>
        <taxon>Mytilus</taxon>
    </lineage>
</organism>
<keyword evidence="3" id="KW-1185">Reference proteome</keyword>
<evidence type="ECO:0000313" key="2">
    <source>
        <dbReference type="EMBL" id="CAC5388168.1"/>
    </source>
</evidence>
<accession>A0A6J8BVV2</accession>
<dbReference type="EMBL" id="CACVKT020004142">
    <property type="protein sequence ID" value="CAC5388168.1"/>
    <property type="molecule type" value="Genomic_DNA"/>
</dbReference>
<proteinExistence type="predicted"/>